<evidence type="ECO:0000256" key="2">
    <source>
        <dbReference type="SAM" id="SignalP"/>
    </source>
</evidence>
<keyword evidence="1" id="KW-1133">Transmembrane helix</keyword>
<feature type="chain" id="PRO_5046909964" evidence="2">
    <location>
        <begin position="26"/>
        <end position="298"/>
    </location>
</feature>
<name>A0ABV8CMM7_9GAMM</name>
<evidence type="ECO:0000313" key="3">
    <source>
        <dbReference type="EMBL" id="MFC3913265.1"/>
    </source>
</evidence>
<reference evidence="4" key="1">
    <citation type="journal article" date="2019" name="Int. J. Syst. Evol. Microbiol.">
        <title>The Global Catalogue of Microorganisms (GCM) 10K type strain sequencing project: providing services to taxonomists for standard genome sequencing and annotation.</title>
        <authorList>
            <consortium name="The Broad Institute Genomics Platform"/>
            <consortium name="The Broad Institute Genome Sequencing Center for Infectious Disease"/>
            <person name="Wu L."/>
            <person name="Ma J."/>
        </authorList>
    </citation>
    <scope>NUCLEOTIDE SEQUENCE [LARGE SCALE GENOMIC DNA]</scope>
    <source>
        <strain evidence="4">CCUG 54939</strain>
    </source>
</reference>
<evidence type="ECO:0000313" key="4">
    <source>
        <dbReference type="Proteomes" id="UP001595692"/>
    </source>
</evidence>
<dbReference type="EMBL" id="JBHSAF010000006">
    <property type="protein sequence ID" value="MFC3913265.1"/>
    <property type="molecule type" value="Genomic_DNA"/>
</dbReference>
<keyword evidence="1" id="KW-0472">Membrane</keyword>
<accession>A0ABV8CMM7</accession>
<keyword evidence="2" id="KW-0732">Signal</keyword>
<feature type="transmembrane region" description="Helical" evidence="1">
    <location>
        <begin position="263"/>
        <end position="291"/>
    </location>
</feature>
<dbReference type="Proteomes" id="UP001595692">
    <property type="component" value="Unassembled WGS sequence"/>
</dbReference>
<comment type="caution">
    <text evidence="3">The sequence shown here is derived from an EMBL/GenBank/DDBJ whole genome shotgun (WGS) entry which is preliminary data.</text>
</comment>
<gene>
    <name evidence="3" type="ORF">ACFOSS_07290</name>
</gene>
<organism evidence="3 4">
    <name type="scientific">Pseudaeromonas sharmana</name>
    <dbReference type="NCBI Taxonomy" id="328412"/>
    <lineage>
        <taxon>Bacteria</taxon>
        <taxon>Pseudomonadati</taxon>
        <taxon>Pseudomonadota</taxon>
        <taxon>Gammaproteobacteria</taxon>
        <taxon>Aeromonadales</taxon>
        <taxon>Aeromonadaceae</taxon>
        <taxon>Pseudaeromonas</taxon>
    </lineage>
</organism>
<sequence length="298" mass="32502">MIIRTGWQRTRCLVLGLALTLPVQAEEPDAMAAAQAEYEAANIAAMQAAVAGPTDITINDQAHLQLPEGMAFIPKQQTQRLLQAIDGQGDSAVEGTIIPQSEDENWMLLVSYEKTGFIRDDDAKEWDPDGMLDSLKEGTEAANEERRQRGIPELEVLGWAEVPAYDSAQHQLRWSASARQKGSVDSNYTINYKTLALGREGYIGMNLITDMENVDRLKPLASQLINGIAYNDGKHYSDFSEETDQVAEYGLAALVAGVAAKKLGFFALAAAFFAKFAKVIFIAVAAGGATLGKLFRRK</sequence>
<feature type="signal peptide" evidence="2">
    <location>
        <begin position="1"/>
        <end position="25"/>
    </location>
</feature>
<keyword evidence="4" id="KW-1185">Reference proteome</keyword>
<dbReference type="InterPro" id="IPR018682">
    <property type="entry name" value="DUF2167_membr"/>
</dbReference>
<proteinExistence type="predicted"/>
<protein>
    <submittedName>
        <fullName evidence="3">DUF2167 domain-containing protein</fullName>
    </submittedName>
</protein>
<dbReference type="RefSeq" id="WP_377151536.1">
    <property type="nucleotide sequence ID" value="NZ_JBHSAF010000006.1"/>
</dbReference>
<dbReference type="Pfam" id="PF09935">
    <property type="entry name" value="DUF2167"/>
    <property type="match status" value="1"/>
</dbReference>
<keyword evidence="1" id="KW-0812">Transmembrane</keyword>
<evidence type="ECO:0000256" key="1">
    <source>
        <dbReference type="SAM" id="Phobius"/>
    </source>
</evidence>